<dbReference type="HOGENOM" id="CLU_2755031_0_0_5"/>
<proteinExistence type="predicted"/>
<evidence type="ECO:0000313" key="2">
    <source>
        <dbReference type="Proteomes" id="UP000008817"/>
    </source>
</evidence>
<gene>
    <name evidence="1" type="ordered locus">RHECIAT_CH0001975</name>
</gene>
<dbReference type="EMBL" id="CP001074">
    <property type="protein sequence ID" value="ACE90937.1"/>
    <property type="molecule type" value="Genomic_DNA"/>
</dbReference>
<evidence type="ECO:0000313" key="1">
    <source>
        <dbReference type="EMBL" id="ACE90937.1"/>
    </source>
</evidence>
<accession>B3PYK8</accession>
<sequence length="70" mass="7890">MRQSGCNHNMRQPVILRNRLEIGVLEADGRGGMSQERPQPPDLSVAFYSLLHCRLVRVAMPVVLLICLFS</sequence>
<protein>
    <submittedName>
        <fullName evidence="1">Uncharacterized protein</fullName>
    </submittedName>
</protein>
<reference evidence="1 2" key="1">
    <citation type="submission" date="2008-04" db="EMBL/GenBank/DDBJ databases">
        <title>Genome diversity and DNA divergence of Rhizobium etli.</title>
        <authorList>
            <person name="Gonzalez V."/>
            <person name="Acosta J.L."/>
            <person name="Santamaria R.I."/>
            <person name="Bustos P."/>
            <person name="Hernandez-Gonzalez I.L."/>
            <person name="Fernandez J.L."/>
            <person name="Diaz R."/>
            <person name="Flores M."/>
            <person name="Mora J."/>
            <person name="Palacios R."/>
            <person name="Davila G."/>
        </authorList>
    </citation>
    <scope>NUCLEOTIDE SEQUENCE [LARGE SCALE GENOMIC DNA]</scope>
    <source>
        <strain evidence="1 2">CIAT 652</strain>
    </source>
</reference>
<name>B3PYK8_RHIE6</name>
<dbReference type="KEGG" id="rec:RHECIAT_CH0001975"/>
<dbReference type="Proteomes" id="UP000008817">
    <property type="component" value="Chromosome"/>
</dbReference>
<dbReference type="AlphaFoldDB" id="B3PYK8"/>
<organism evidence="1 2">
    <name type="scientific">Rhizobium etli (strain CIAT 652)</name>
    <dbReference type="NCBI Taxonomy" id="491916"/>
    <lineage>
        <taxon>Bacteria</taxon>
        <taxon>Pseudomonadati</taxon>
        <taxon>Pseudomonadota</taxon>
        <taxon>Alphaproteobacteria</taxon>
        <taxon>Hyphomicrobiales</taxon>
        <taxon>Rhizobiaceae</taxon>
        <taxon>Rhizobium/Agrobacterium group</taxon>
        <taxon>Rhizobium</taxon>
    </lineage>
</organism>